<evidence type="ECO:0000256" key="5">
    <source>
        <dbReference type="ARBA" id="ARBA00022679"/>
    </source>
</evidence>
<evidence type="ECO:0000256" key="6">
    <source>
        <dbReference type="ARBA" id="ARBA00022691"/>
    </source>
</evidence>
<dbReference type="CDD" id="cd02440">
    <property type="entry name" value="AdoMet_MTases"/>
    <property type="match status" value="1"/>
</dbReference>
<comment type="function">
    <text evidence="7">Catalyzes the methyl esterification of L-isoaspartyl residues in peptides and proteins that result from spontaneous decomposition of normal L-aspartyl and L-asparaginyl residues. It plays a role in the repair and/or degradation of damaged proteins.</text>
</comment>
<feature type="active site" evidence="7">
    <location>
        <position position="80"/>
    </location>
</feature>
<proteinExistence type="inferred from homology"/>
<dbReference type="NCBIfam" id="TIGR00080">
    <property type="entry name" value="pimt"/>
    <property type="match status" value="1"/>
</dbReference>
<evidence type="ECO:0000313" key="9">
    <source>
        <dbReference type="EMBL" id="BAU57481.1"/>
    </source>
</evidence>
<dbReference type="GO" id="GO:0030091">
    <property type="term" value="P:protein repair"/>
    <property type="evidence" value="ECO:0007669"/>
    <property type="project" value="UniProtKB-UniRule"/>
</dbReference>
<feature type="region of interest" description="Disordered" evidence="8">
    <location>
        <begin position="1"/>
        <end position="23"/>
    </location>
</feature>
<keyword evidence="3 7" id="KW-0963">Cytoplasm</keyword>
<dbReference type="EMBL" id="AP017372">
    <property type="protein sequence ID" value="BAU57481.1"/>
    <property type="molecule type" value="Genomic_DNA"/>
</dbReference>
<dbReference type="GO" id="GO:0032259">
    <property type="term" value="P:methylation"/>
    <property type="evidence" value="ECO:0007669"/>
    <property type="project" value="UniProtKB-KW"/>
</dbReference>
<dbReference type="InterPro" id="IPR000682">
    <property type="entry name" value="PCMT"/>
</dbReference>
<evidence type="ECO:0000256" key="3">
    <source>
        <dbReference type="ARBA" id="ARBA00022490"/>
    </source>
</evidence>
<dbReference type="Pfam" id="PF01135">
    <property type="entry name" value="PCMT"/>
    <property type="match status" value="1"/>
</dbReference>
<comment type="catalytic activity">
    <reaction evidence="7">
        <text>[protein]-L-isoaspartate + S-adenosyl-L-methionine = [protein]-L-isoaspartate alpha-methyl ester + S-adenosyl-L-homocysteine</text>
        <dbReference type="Rhea" id="RHEA:12705"/>
        <dbReference type="Rhea" id="RHEA-COMP:12143"/>
        <dbReference type="Rhea" id="RHEA-COMP:12144"/>
        <dbReference type="ChEBI" id="CHEBI:57856"/>
        <dbReference type="ChEBI" id="CHEBI:59789"/>
        <dbReference type="ChEBI" id="CHEBI:90596"/>
        <dbReference type="ChEBI" id="CHEBI:90598"/>
        <dbReference type="EC" id="2.1.1.77"/>
    </reaction>
</comment>
<evidence type="ECO:0000256" key="7">
    <source>
        <dbReference type="HAMAP-Rule" id="MF_00090"/>
    </source>
</evidence>
<dbReference type="FunFam" id="3.40.50.150:FF:000010">
    <property type="entry name" value="Protein-L-isoaspartate O-methyltransferase"/>
    <property type="match status" value="1"/>
</dbReference>
<evidence type="ECO:0000256" key="8">
    <source>
        <dbReference type="SAM" id="MobiDB-lite"/>
    </source>
</evidence>
<dbReference type="GO" id="GO:0005737">
    <property type="term" value="C:cytoplasm"/>
    <property type="evidence" value="ECO:0007669"/>
    <property type="project" value="UniProtKB-SubCell"/>
</dbReference>
<comment type="subcellular location">
    <subcellularLocation>
        <location evidence="1 7">Cytoplasm</location>
    </subcellularLocation>
</comment>
<evidence type="ECO:0000313" key="10">
    <source>
        <dbReference type="Proteomes" id="UP000218890"/>
    </source>
</evidence>
<dbReference type="PANTHER" id="PTHR11579:SF0">
    <property type="entry name" value="PROTEIN-L-ISOASPARTATE(D-ASPARTATE) O-METHYLTRANSFERASE"/>
    <property type="match status" value="1"/>
</dbReference>
<evidence type="ECO:0000256" key="2">
    <source>
        <dbReference type="ARBA" id="ARBA00005369"/>
    </source>
</evidence>
<comment type="similarity">
    <text evidence="2 7">Belongs to the methyltransferase superfamily. L-isoaspartyl/D-aspartyl protein methyltransferase family.</text>
</comment>
<dbReference type="Proteomes" id="UP000218890">
    <property type="component" value="Chromosome"/>
</dbReference>
<name>A0A0X8X8L6_HALHR</name>
<protein>
    <recommendedName>
        <fullName evidence="7">Protein-L-isoaspartate O-methyltransferase</fullName>
        <ecNumber evidence="7">2.1.1.77</ecNumber>
    </recommendedName>
    <alternativeName>
        <fullName evidence="7">L-isoaspartyl protein carboxyl methyltransferase</fullName>
    </alternativeName>
    <alternativeName>
        <fullName evidence="7">Protein L-isoaspartyl methyltransferase</fullName>
    </alternativeName>
    <alternativeName>
        <fullName evidence="7">Protein-beta-aspartate methyltransferase</fullName>
        <shortName evidence="7">PIMT</shortName>
    </alternativeName>
</protein>
<keyword evidence="5 7" id="KW-0808">Transferase</keyword>
<keyword evidence="10" id="KW-1185">Reference proteome</keyword>
<dbReference type="NCBIfam" id="NF001453">
    <property type="entry name" value="PRK00312.1"/>
    <property type="match status" value="1"/>
</dbReference>
<evidence type="ECO:0000256" key="4">
    <source>
        <dbReference type="ARBA" id="ARBA00022603"/>
    </source>
</evidence>
<sequence length="230" mass="24931">MASGDKSMIGRARGGSEGVGMTSRRTRERLVEAIAAQGVNDARVLDALREVPRHLFIDEALQSRAYDNTPLPIGHGQTISQPWVVARMSELLLEPGVPERVLEIGTGSGYQAAILAHLVPQVYTVERIGALVPQARQRLRQARLYNVHIRHGDGYQGWPEYSPYDGIILTAAPHSIPEPLLDQLAVGGRMVAPIGGAGYQELLVIDKTAEGIEQHRAAGVTFVPMVHGRG</sequence>
<reference evidence="9" key="1">
    <citation type="submission" date="2016-02" db="EMBL/GenBank/DDBJ databases">
        <title>Halorhodospira halochloris DSM-1059 complete genome, version 2.</title>
        <authorList>
            <person name="Tsukatani Y."/>
        </authorList>
    </citation>
    <scope>NUCLEOTIDE SEQUENCE</scope>
    <source>
        <strain evidence="9">DSM 1059</strain>
    </source>
</reference>
<gene>
    <name evidence="7" type="primary">pcm</name>
    <name evidence="9" type="synonym">pcm_2</name>
    <name evidence="9" type="ORF">HH1059_07910</name>
</gene>
<dbReference type="GO" id="GO:0004719">
    <property type="term" value="F:protein-L-isoaspartate (D-aspartate) O-methyltransferase activity"/>
    <property type="evidence" value="ECO:0007669"/>
    <property type="project" value="UniProtKB-UniRule"/>
</dbReference>
<dbReference type="Gene3D" id="3.40.50.150">
    <property type="entry name" value="Vaccinia Virus protein VP39"/>
    <property type="match status" value="1"/>
</dbReference>
<accession>A0A0X8X8L6</accession>
<dbReference type="AlphaFoldDB" id="A0A0X8X8L6"/>
<dbReference type="EC" id="2.1.1.77" evidence="7"/>
<dbReference type="InterPro" id="IPR029063">
    <property type="entry name" value="SAM-dependent_MTases_sf"/>
</dbReference>
<keyword evidence="4 7" id="KW-0489">Methyltransferase</keyword>
<dbReference type="HAMAP" id="MF_00090">
    <property type="entry name" value="PIMT"/>
    <property type="match status" value="1"/>
</dbReference>
<organism evidence="9 10">
    <name type="scientific">Halorhodospira halochloris</name>
    <name type="common">Ectothiorhodospira halochloris</name>
    <dbReference type="NCBI Taxonomy" id="1052"/>
    <lineage>
        <taxon>Bacteria</taxon>
        <taxon>Pseudomonadati</taxon>
        <taxon>Pseudomonadota</taxon>
        <taxon>Gammaproteobacteria</taxon>
        <taxon>Chromatiales</taxon>
        <taxon>Ectothiorhodospiraceae</taxon>
        <taxon>Halorhodospira</taxon>
    </lineage>
</organism>
<evidence type="ECO:0000256" key="1">
    <source>
        <dbReference type="ARBA" id="ARBA00004496"/>
    </source>
</evidence>
<dbReference type="KEGG" id="hhk:HH1059_07910"/>
<dbReference type="PANTHER" id="PTHR11579">
    <property type="entry name" value="PROTEIN-L-ISOASPARTATE O-METHYLTRANSFERASE"/>
    <property type="match status" value="1"/>
</dbReference>
<keyword evidence="6 7" id="KW-0949">S-adenosyl-L-methionine</keyword>
<dbReference type="SUPFAM" id="SSF53335">
    <property type="entry name" value="S-adenosyl-L-methionine-dependent methyltransferases"/>
    <property type="match status" value="1"/>
</dbReference>
<dbReference type="PROSITE" id="PS01279">
    <property type="entry name" value="PCMT"/>
    <property type="match status" value="1"/>
</dbReference>